<dbReference type="InterPro" id="IPR026444">
    <property type="entry name" value="Secre_tail"/>
</dbReference>
<feature type="signal peptide" evidence="2">
    <location>
        <begin position="1"/>
        <end position="20"/>
    </location>
</feature>
<dbReference type="NCBIfam" id="TIGR04183">
    <property type="entry name" value="Por_Secre_tail"/>
    <property type="match status" value="1"/>
</dbReference>
<evidence type="ECO:0000259" key="3">
    <source>
        <dbReference type="Pfam" id="PF18962"/>
    </source>
</evidence>
<feature type="chain" id="PRO_5022819652" evidence="2">
    <location>
        <begin position="21"/>
        <end position="761"/>
    </location>
</feature>
<organism evidence="4 5">
    <name type="scientific">Hymenobacter jejuensis</name>
    <dbReference type="NCBI Taxonomy" id="2502781"/>
    <lineage>
        <taxon>Bacteria</taxon>
        <taxon>Pseudomonadati</taxon>
        <taxon>Bacteroidota</taxon>
        <taxon>Cytophagia</taxon>
        <taxon>Cytophagales</taxon>
        <taxon>Hymenobacteraceae</taxon>
        <taxon>Hymenobacter</taxon>
    </lineage>
</organism>
<dbReference type="SUPFAM" id="SSF69318">
    <property type="entry name" value="Integrin alpha N-terminal domain"/>
    <property type="match status" value="1"/>
</dbReference>
<protein>
    <submittedName>
        <fullName evidence="4">T9SS type A sorting domain-containing protein</fullName>
    </submittedName>
</protein>
<dbReference type="KEGG" id="hyj:FHG12_10730"/>
<dbReference type="AlphaFoldDB" id="A0A5B7ZZA4"/>
<evidence type="ECO:0000313" key="5">
    <source>
        <dbReference type="Proteomes" id="UP000305398"/>
    </source>
</evidence>
<accession>A0A5B7ZZA4</accession>
<feature type="domain" description="Secretion system C-terminal sorting" evidence="3">
    <location>
        <begin position="691"/>
        <end position="760"/>
    </location>
</feature>
<dbReference type="Gene3D" id="2.130.10.130">
    <property type="entry name" value="Integrin alpha, N-terminal"/>
    <property type="match status" value="2"/>
</dbReference>
<dbReference type="Pfam" id="PF18962">
    <property type="entry name" value="Por_Secre_tail"/>
    <property type="match status" value="1"/>
</dbReference>
<evidence type="ECO:0000256" key="1">
    <source>
        <dbReference type="ARBA" id="ARBA00022729"/>
    </source>
</evidence>
<keyword evidence="5" id="KW-1185">Reference proteome</keyword>
<keyword evidence="1 2" id="KW-0732">Signal</keyword>
<dbReference type="PANTHER" id="PTHR44103:SF1">
    <property type="entry name" value="PROPROTEIN CONVERTASE P"/>
    <property type="match status" value="1"/>
</dbReference>
<dbReference type="InterPro" id="IPR028994">
    <property type="entry name" value="Integrin_alpha_N"/>
</dbReference>
<dbReference type="Proteomes" id="UP000305398">
    <property type="component" value="Chromosome"/>
</dbReference>
<dbReference type="EMBL" id="CP040896">
    <property type="protein sequence ID" value="QDA60554.1"/>
    <property type="molecule type" value="Genomic_DNA"/>
</dbReference>
<dbReference type="InterPro" id="IPR013517">
    <property type="entry name" value="FG-GAP"/>
</dbReference>
<gene>
    <name evidence="4" type="ORF">FHG12_10730</name>
</gene>
<reference evidence="4 5" key="1">
    <citation type="submission" date="2019-06" db="EMBL/GenBank/DDBJ databases">
        <authorList>
            <person name="Srinivasan S."/>
        </authorList>
    </citation>
    <scope>NUCLEOTIDE SEQUENCE [LARGE SCALE GENOMIC DNA]</scope>
    <source>
        <strain evidence="4 5">17J68-5</strain>
    </source>
</reference>
<evidence type="ECO:0000313" key="4">
    <source>
        <dbReference type="EMBL" id="QDA60554.1"/>
    </source>
</evidence>
<dbReference type="OrthoDB" id="9816120at2"/>
<name>A0A5B7ZZA4_9BACT</name>
<proteinExistence type="predicted"/>
<evidence type="ECO:0000256" key="2">
    <source>
        <dbReference type="SAM" id="SignalP"/>
    </source>
</evidence>
<dbReference type="Pfam" id="PF13517">
    <property type="entry name" value="FG-GAP_3"/>
    <property type="match status" value="2"/>
</dbReference>
<dbReference type="PANTHER" id="PTHR44103">
    <property type="entry name" value="PROPROTEIN CONVERTASE P"/>
    <property type="match status" value="1"/>
</dbReference>
<sequence>MLRCQLFVFQLFMAMLPGMAAAQSVPAFGFEPQPQLAKVVHGTETLRNPWAGGLNSPQFSSIDLNGDAQPDLYAFDRATNRSLTFLSVADATGARTWQYAPQYAGLFPADLRGWVLLRDYDCDNRPDIFTFANGGDIRVFRNVAGTGGAPTFQLVSDQLLFYNNSVNQGNINTGGYNMPAVQDINGDGKLDILTFDFVNSVYVELYLNASPASTCGGLQFAQESTYWGNISNCFTSCTSFSFNGACKLAAKPQHTGGHNLLTLDLDGDGDQDILTGRDNCAELVSLTNQGTRTLAAMSSSSLNTSFPSNTTPARVPNFPAAYSLDVTFDGRPDLLVAPNLVDNTDTVSTAQSVWLYENTSASNVPNFVYRQPDFLQRDMLDFSEGAVPTFGDLDSDGLKDMLVGSTNRTNAGGFYRASLAFYRNTGTATSPVFQRQSTDYLGFVARKYATLKPVLVDLNGDGALDLVFSGLRLGATSNQIGYLLNKAAAGQAAVFDAAAPEYFTTITTATPNDSPCFTDVNGDGKPDMLLGTNAVDVTNSGLRYYRNTGTGSLGQAFVLADADYGKIRSTTGTQPYNLAPAVADFDGDGTPDLLIADGEGQVKLYANYRAQAAPFVARTDLFYNALTDQYQAARLGQGFKNRLVPVVADLNSDRAPELFVGLESGGISAFSIRGRVLSSPTAAALALALRIYPNPASTSFTAETAQPTRLTLLAVTGRTVRLVPALARTHTVDLMGLAAGVYLLRVESANGVPVVQRVVVQ</sequence>